<gene>
    <name evidence="1" type="ORF">JDV75_02640</name>
</gene>
<name>A0A934I511_9CORY</name>
<evidence type="ECO:0000313" key="2">
    <source>
        <dbReference type="Proteomes" id="UP000645966"/>
    </source>
</evidence>
<evidence type="ECO:0000313" key="1">
    <source>
        <dbReference type="EMBL" id="MBI8988665.1"/>
    </source>
</evidence>
<dbReference type="AlphaFoldDB" id="A0A934I511"/>
<reference evidence="1" key="1">
    <citation type="submission" date="2020-12" db="EMBL/GenBank/DDBJ databases">
        <title>Genome public.</title>
        <authorList>
            <person name="Sun Q."/>
        </authorList>
    </citation>
    <scope>NUCLEOTIDE SEQUENCE</scope>
    <source>
        <strain evidence="1">CCM 8863</strain>
    </source>
</reference>
<keyword evidence="2" id="KW-1185">Reference proteome</keyword>
<sequence length="134" mass="14782">MSGYTNPEHRNITGTPDYLPELGATALPSGCQNYGTGHAVHWIRMSHAARGGWVPADIGDVDGHFITFTHGDTTIRRWNHDADRLRAVADLVLLESDADIRWSDRYNILQVTIGDRAWLFGLEEGSGTPCSYAS</sequence>
<dbReference type="EMBL" id="JAEIOS010000010">
    <property type="protein sequence ID" value="MBI8988665.1"/>
    <property type="molecule type" value="Genomic_DNA"/>
</dbReference>
<dbReference type="RefSeq" id="WP_198737716.1">
    <property type="nucleotide sequence ID" value="NZ_JAEIOS010000010.1"/>
</dbReference>
<comment type="caution">
    <text evidence="1">The sequence shown here is derived from an EMBL/GenBank/DDBJ whole genome shotgun (WGS) entry which is preliminary data.</text>
</comment>
<protein>
    <submittedName>
        <fullName evidence="1">Uncharacterized protein</fullName>
    </submittedName>
</protein>
<dbReference type="Proteomes" id="UP000645966">
    <property type="component" value="Unassembled WGS sequence"/>
</dbReference>
<organism evidence="1 2">
    <name type="scientific">Corynebacterium meridianum</name>
    <dbReference type="NCBI Taxonomy" id="2765363"/>
    <lineage>
        <taxon>Bacteria</taxon>
        <taxon>Bacillati</taxon>
        <taxon>Actinomycetota</taxon>
        <taxon>Actinomycetes</taxon>
        <taxon>Mycobacteriales</taxon>
        <taxon>Corynebacteriaceae</taxon>
        <taxon>Corynebacterium</taxon>
    </lineage>
</organism>
<accession>A0A934I511</accession>
<proteinExistence type="predicted"/>